<feature type="binding site" evidence="6">
    <location>
        <position position="187"/>
    </location>
    <ligand>
        <name>Fe cation</name>
        <dbReference type="ChEBI" id="CHEBI:24875"/>
        <note>catalytic</note>
    </ligand>
</feature>
<dbReference type="EMBL" id="CAPB01000024">
    <property type="protein sequence ID" value="CCO94332.1"/>
    <property type="molecule type" value="Genomic_DNA"/>
</dbReference>
<dbReference type="SUPFAM" id="SSF51197">
    <property type="entry name" value="Clavaminate synthase-like"/>
    <property type="match status" value="1"/>
</dbReference>
<dbReference type="PROSITE" id="PS51471">
    <property type="entry name" value="FE2OG_OXY"/>
    <property type="match status" value="1"/>
</dbReference>
<organism evidence="8 9">
    <name type="scientific">Erwinia amylovora NBRC 12687 = CFBP 1232</name>
    <dbReference type="NCBI Taxonomy" id="1219359"/>
    <lineage>
        <taxon>Bacteria</taxon>
        <taxon>Pseudomonadati</taxon>
        <taxon>Pseudomonadota</taxon>
        <taxon>Gammaproteobacteria</taxon>
        <taxon>Enterobacterales</taxon>
        <taxon>Erwiniaceae</taxon>
        <taxon>Erwinia</taxon>
    </lineage>
</organism>
<keyword evidence="3 8" id="KW-0560">Oxidoreductase</keyword>
<comment type="caution">
    <text evidence="8">The sequence shown here is derived from an EMBL/GenBank/DDBJ whole genome shotgun (WGS) entry which is preliminary data.</text>
</comment>
<dbReference type="GO" id="GO:0005737">
    <property type="term" value="C:cytoplasm"/>
    <property type="evidence" value="ECO:0007669"/>
    <property type="project" value="TreeGrafter"/>
</dbReference>
<evidence type="ECO:0000256" key="1">
    <source>
        <dbReference type="ARBA" id="ARBA00022723"/>
    </source>
</evidence>
<dbReference type="GO" id="GO:0035516">
    <property type="term" value="F:broad specificity oxidative DNA demethylase activity"/>
    <property type="evidence" value="ECO:0007669"/>
    <property type="project" value="TreeGrafter"/>
</dbReference>
<dbReference type="InterPro" id="IPR027450">
    <property type="entry name" value="AlkB-like"/>
</dbReference>
<feature type="binding site" evidence="5">
    <location>
        <position position="69"/>
    </location>
    <ligand>
        <name>substrate</name>
    </ligand>
</feature>
<dbReference type="Gene3D" id="2.60.120.590">
    <property type="entry name" value="Alpha-ketoglutarate-dependent dioxygenase AlkB-like"/>
    <property type="match status" value="1"/>
</dbReference>
<dbReference type="PANTHER" id="PTHR16557">
    <property type="entry name" value="ALKYLATED DNA REPAIR PROTEIN ALKB-RELATED"/>
    <property type="match status" value="1"/>
</dbReference>
<evidence type="ECO:0000256" key="2">
    <source>
        <dbReference type="ARBA" id="ARBA00022964"/>
    </source>
</evidence>
<dbReference type="InterPro" id="IPR005123">
    <property type="entry name" value="Oxoglu/Fe-dep_dioxygenase_dom"/>
</dbReference>
<dbReference type="PANTHER" id="PTHR16557:SF2">
    <property type="entry name" value="NUCLEIC ACID DIOXYGENASE ALKBH1"/>
    <property type="match status" value="1"/>
</dbReference>
<evidence type="ECO:0000256" key="6">
    <source>
        <dbReference type="PIRSR" id="PIRSR604574-2"/>
    </source>
</evidence>
<keyword evidence="4 6" id="KW-0408">Iron</keyword>
<dbReference type="RefSeq" id="WP_004158527.1">
    <property type="nucleotide sequence ID" value="NZ_BAYW01000015.1"/>
</dbReference>
<evidence type="ECO:0000256" key="3">
    <source>
        <dbReference type="ARBA" id="ARBA00023002"/>
    </source>
</evidence>
<evidence type="ECO:0000259" key="7">
    <source>
        <dbReference type="PROSITE" id="PS51471"/>
    </source>
</evidence>
<comment type="cofactor">
    <cofactor evidence="6">
        <name>Fe(2+)</name>
        <dbReference type="ChEBI" id="CHEBI:29033"/>
    </cofactor>
    <text evidence="6">Binds 1 Fe(2+) ion per subunit.</text>
</comment>
<feature type="binding site" evidence="6">
    <location>
        <position position="131"/>
    </location>
    <ligand>
        <name>Fe cation</name>
        <dbReference type="ChEBI" id="CHEBI:24875"/>
        <note>catalytic</note>
    </ligand>
</feature>
<dbReference type="GO" id="GO:0008198">
    <property type="term" value="F:ferrous iron binding"/>
    <property type="evidence" value="ECO:0007669"/>
    <property type="project" value="TreeGrafter"/>
</dbReference>
<keyword evidence="2 8" id="KW-0223">Dioxygenase</keyword>
<feature type="binding site" evidence="6">
    <location>
        <position position="133"/>
    </location>
    <ligand>
        <name>Fe cation</name>
        <dbReference type="ChEBI" id="CHEBI:24875"/>
        <note>catalytic</note>
    </ligand>
</feature>
<dbReference type="EC" id="1.14.11.-" evidence="8"/>
<feature type="binding site" evidence="5">
    <location>
        <begin position="204"/>
        <end position="210"/>
    </location>
    <ligand>
        <name>2-oxoglutarate</name>
        <dbReference type="ChEBI" id="CHEBI:16810"/>
    </ligand>
</feature>
<dbReference type="GO" id="GO:0035515">
    <property type="term" value="F:oxidative RNA demethylase activity"/>
    <property type="evidence" value="ECO:0007669"/>
    <property type="project" value="TreeGrafter"/>
</dbReference>
<feature type="binding site" evidence="5">
    <location>
        <position position="161"/>
    </location>
    <ligand>
        <name>substrate</name>
    </ligand>
</feature>
<dbReference type="InterPro" id="IPR037151">
    <property type="entry name" value="AlkB-like_sf"/>
</dbReference>
<dbReference type="InterPro" id="IPR004574">
    <property type="entry name" value="Alkb"/>
</dbReference>
<dbReference type="GO" id="GO:0035513">
    <property type="term" value="P:oxidative RNA demethylation"/>
    <property type="evidence" value="ECO:0007669"/>
    <property type="project" value="TreeGrafter"/>
</dbReference>
<reference evidence="8 9" key="1">
    <citation type="submission" date="2012-11" db="EMBL/GenBank/DDBJ databases">
        <authorList>
            <person name="Linke B."/>
        </authorList>
    </citation>
    <scope>NUCLEOTIDE SEQUENCE [LARGE SCALE GENOMIC DNA]</scope>
    <source>
        <strain evidence="9">CFBP 1232</strain>
    </source>
</reference>
<evidence type="ECO:0000256" key="4">
    <source>
        <dbReference type="ARBA" id="ARBA00023004"/>
    </source>
</evidence>
<feature type="binding site" evidence="5">
    <location>
        <position position="135"/>
    </location>
    <ligand>
        <name>substrate</name>
    </ligand>
</feature>
<sequence length="224" mass="24879">MLDLFAEDEPWQEPLAEGALILRRRARDIAPRLMAEIKDIAARNAFRHCITPGGHRMSVAMTNCGDLGWSSDSRGYHYRTLDEASGQRWPAMPPPFRQLAQECAREAGFGGFDPDACLINRYESGAKMTLHQDKDERDLRQPIVSVSLGLPAVFLFGGFTRSDASRRVLLEHGDVVVWGGPSRLRYHGILPLKAGIHPLTGAFRFNLTFRCAGQNSAAFITGKN</sequence>
<dbReference type="AlphaFoldDB" id="A0A831A3I7"/>
<keyword evidence="1 6" id="KW-0479">Metal-binding</keyword>
<reference evidence="8 9" key="2">
    <citation type="submission" date="2013-04" db="EMBL/GenBank/DDBJ databases">
        <title>Comparative genomics of 12 strains of Erwinia amylovora identifies a pan-genome with a large conserved core and provides insights into host specificity.</title>
        <authorList>
            <person name="Mann R.A."/>
            <person name="Smits T.H.M."/>
            <person name="Buehlmann A."/>
            <person name="Blom J."/>
            <person name="Goesmann A."/>
            <person name="Frey J.E."/>
            <person name="Plummer K.M."/>
            <person name="Beer S.V."/>
            <person name="Luck J."/>
            <person name="Duffy B."/>
            <person name="Rodoni B."/>
        </authorList>
    </citation>
    <scope>NUCLEOTIDE SEQUENCE [LARGE SCALE GENOMIC DNA]</scope>
    <source>
        <strain evidence="9">CFBP 1232</strain>
    </source>
</reference>
<protein>
    <submittedName>
        <fullName evidence="8">Alpha-ketoglutarate-dependent dioxygenase alkB</fullName>
        <ecNumber evidence="8">1.14.11.-</ecNumber>
    </submittedName>
</protein>
<feature type="binding site" evidence="5">
    <location>
        <begin position="120"/>
        <end position="122"/>
    </location>
    <ligand>
        <name>2-oxoglutarate</name>
        <dbReference type="ChEBI" id="CHEBI:16810"/>
    </ligand>
</feature>
<feature type="binding site" evidence="5">
    <location>
        <begin position="76"/>
        <end position="78"/>
    </location>
    <ligand>
        <name>substrate</name>
    </ligand>
</feature>
<dbReference type="GeneID" id="97606537"/>
<accession>A0A831A3I7</accession>
<evidence type="ECO:0000256" key="5">
    <source>
        <dbReference type="PIRSR" id="PIRSR604574-1"/>
    </source>
</evidence>
<feature type="domain" description="Fe2OG dioxygenase" evidence="7">
    <location>
        <begin position="113"/>
        <end position="213"/>
    </location>
</feature>
<name>A0A831A3I7_ERWAM</name>
<proteinExistence type="predicted"/>
<dbReference type="Proteomes" id="UP000013111">
    <property type="component" value="Unassembled WGS sequence"/>
</dbReference>
<dbReference type="NCBIfam" id="NF011930">
    <property type="entry name" value="PRK15401.1"/>
    <property type="match status" value="1"/>
</dbReference>
<dbReference type="Pfam" id="PF13532">
    <property type="entry name" value="2OG-FeII_Oxy_2"/>
    <property type="match status" value="1"/>
</dbReference>
<gene>
    <name evidence="8" type="ORF">BN437_2414</name>
</gene>
<evidence type="ECO:0000313" key="8">
    <source>
        <dbReference type="EMBL" id="CCO94332.1"/>
    </source>
</evidence>
<evidence type="ECO:0000313" key="9">
    <source>
        <dbReference type="Proteomes" id="UP000013111"/>
    </source>
</evidence>